<dbReference type="GO" id="GO:0003677">
    <property type="term" value="F:DNA binding"/>
    <property type="evidence" value="ECO:0007669"/>
    <property type="project" value="InterPro"/>
</dbReference>
<accession>A0A9D1VTH6</accession>
<dbReference type="Pfam" id="PF01396">
    <property type="entry name" value="Zn_ribbon_Top1"/>
    <property type="match status" value="1"/>
</dbReference>
<dbReference type="EMBL" id="DXFD01000052">
    <property type="protein sequence ID" value="HIX46679.1"/>
    <property type="molecule type" value="Genomic_DNA"/>
</dbReference>
<feature type="domain" description="NERD" evidence="1">
    <location>
        <begin position="27"/>
        <end position="145"/>
    </location>
</feature>
<dbReference type="InterPro" id="IPR011528">
    <property type="entry name" value="NERD"/>
</dbReference>
<evidence type="ECO:0000313" key="2">
    <source>
        <dbReference type="EMBL" id="HIX46679.1"/>
    </source>
</evidence>
<dbReference type="Pfam" id="PF08378">
    <property type="entry name" value="NERD"/>
    <property type="match status" value="1"/>
</dbReference>
<dbReference type="PROSITE" id="PS50965">
    <property type="entry name" value="NERD"/>
    <property type="match status" value="1"/>
</dbReference>
<dbReference type="GO" id="GO:0005694">
    <property type="term" value="C:chromosome"/>
    <property type="evidence" value="ECO:0007669"/>
    <property type="project" value="InterPro"/>
</dbReference>
<reference evidence="2" key="1">
    <citation type="journal article" date="2021" name="PeerJ">
        <title>Extensive microbial diversity within the chicken gut microbiome revealed by metagenomics and culture.</title>
        <authorList>
            <person name="Gilroy R."/>
            <person name="Ravi A."/>
            <person name="Getino M."/>
            <person name="Pursley I."/>
            <person name="Horton D.L."/>
            <person name="Alikhan N.F."/>
            <person name="Baker D."/>
            <person name="Gharbi K."/>
            <person name="Hall N."/>
            <person name="Watson M."/>
            <person name="Adriaenssens E.M."/>
            <person name="Foster-Nyarko E."/>
            <person name="Jarju S."/>
            <person name="Secka A."/>
            <person name="Antonio M."/>
            <person name="Oren A."/>
            <person name="Chaudhuri R.R."/>
            <person name="La Ragione R."/>
            <person name="Hildebrand F."/>
            <person name="Pallen M.J."/>
        </authorList>
    </citation>
    <scope>NUCLEOTIDE SEQUENCE</scope>
    <source>
        <strain evidence="2">26628</strain>
    </source>
</reference>
<dbReference type="Proteomes" id="UP000824249">
    <property type="component" value="Unassembled WGS sequence"/>
</dbReference>
<proteinExistence type="predicted"/>
<evidence type="ECO:0000313" key="3">
    <source>
        <dbReference type="Proteomes" id="UP000824249"/>
    </source>
</evidence>
<dbReference type="AlphaFoldDB" id="A0A9D1VTH6"/>
<comment type="caution">
    <text evidence="2">The sequence shown here is derived from an EMBL/GenBank/DDBJ whole genome shotgun (WGS) entry which is preliminary data.</text>
</comment>
<dbReference type="GO" id="GO:0006265">
    <property type="term" value="P:DNA topological change"/>
    <property type="evidence" value="ECO:0007669"/>
    <property type="project" value="InterPro"/>
</dbReference>
<dbReference type="GO" id="GO:0003916">
    <property type="term" value="F:DNA topoisomerase activity"/>
    <property type="evidence" value="ECO:0007669"/>
    <property type="project" value="InterPro"/>
</dbReference>
<dbReference type="InterPro" id="IPR013498">
    <property type="entry name" value="Topo_IA_Znf"/>
</dbReference>
<name>A0A9D1VTH6_9FIRM</name>
<protein>
    <submittedName>
        <fullName evidence="2">NERD domain-containing protein</fullName>
    </submittedName>
</protein>
<dbReference type="SUPFAM" id="SSF57783">
    <property type="entry name" value="Zinc beta-ribbon"/>
    <property type="match status" value="1"/>
</dbReference>
<sequence length="241" mass="27711">MIVFYGIVIIFFAAIIFKICQKSPTIRGWQGERTVRRVLGATRPGVQYVLNNYKLVDGETSCQIDHILINENGVFVIETKNYSGRIYGSDEQQKWTQVLAHGKVKNKFYNPVKQNDTHVYRLRKVLPQGIPLFPVVVFVQNNTQFLQSRTAVPLARLLQVIHICRVPKLTTEQMESALLALKNARADTLKKEEHLQNIRRMQETIAEGRCPRCGGKLILRNGKYGYFYGCENYPSCTFKKK</sequence>
<dbReference type="Gene3D" id="3.30.65.10">
    <property type="entry name" value="Bacterial Topoisomerase I, domain 1"/>
    <property type="match status" value="1"/>
</dbReference>
<organism evidence="2 3">
    <name type="scientific">Candidatus Borkfalkia faecigallinarum</name>
    <dbReference type="NCBI Taxonomy" id="2838509"/>
    <lineage>
        <taxon>Bacteria</taxon>
        <taxon>Bacillati</taxon>
        <taxon>Bacillota</taxon>
        <taxon>Clostridia</taxon>
        <taxon>Christensenellales</taxon>
        <taxon>Christensenellaceae</taxon>
        <taxon>Candidatus Borkfalkia</taxon>
    </lineage>
</organism>
<reference evidence="2" key="2">
    <citation type="submission" date="2021-04" db="EMBL/GenBank/DDBJ databases">
        <authorList>
            <person name="Gilroy R."/>
        </authorList>
    </citation>
    <scope>NUCLEOTIDE SEQUENCE</scope>
    <source>
        <strain evidence="2">26628</strain>
    </source>
</reference>
<evidence type="ECO:0000259" key="1">
    <source>
        <dbReference type="PROSITE" id="PS50965"/>
    </source>
</evidence>
<gene>
    <name evidence="2" type="ORF">H9737_03200</name>
</gene>